<feature type="domain" description="Polysaccharide lyase 14" evidence="2">
    <location>
        <begin position="95"/>
        <end position="306"/>
    </location>
</feature>
<feature type="signal peptide" evidence="1">
    <location>
        <begin position="1"/>
        <end position="17"/>
    </location>
</feature>
<dbReference type="PANTHER" id="PTHR40124">
    <property type="match status" value="1"/>
</dbReference>
<protein>
    <submittedName>
        <fullName evidence="3">Polysaccharide lyase family 14 protein</fullName>
    </submittedName>
</protein>
<name>A0A165F3P8_9APHY</name>
<dbReference type="Gene3D" id="2.60.120.200">
    <property type="match status" value="1"/>
</dbReference>
<dbReference type="AlphaFoldDB" id="A0A165F3P8"/>
<dbReference type="OrthoDB" id="2395160at2759"/>
<reference evidence="3 4" key="1">
    <citation type="journal article" date="2016" name="Mol. Biol. Evol.">
        <title>Comparative Genomics of Early-Diverging Mushroom-Forming Fungi Provides Insights into the Origins of Lignocellulose Decay Capabilities.</title>
        <authorList>
            <person name="Nagy L.G."/>
            <person name="Riley R."/>
            <person name="Tritt A."/>
            <person name="Adam C."/>
            <person name="Daum C."/>
            <person name="Floudas D."/>
            <person name="Sun H."/>
            <person name="Yadav J.S."/>
            <person name="Pangilinan J."/>
            <person name="Larsson K.H."/>
            <person name="Matsuura K."/>
            <person name="Barry K."/>
            <person name="Labutti K."/>
            <person name="Kuo R."/>
            <person name="Ohm R.A."/>
            <person name="Bhattacharya S.S."/>
            <person name="Shirouzu T."/>
            <person name="Yoshinaga Y."/>
            <person name="Martin F.M."/>
            <person name="Grigoriev I.V."/>
            <person name="Hibbett D.S."/>
        </authorList>
    </citation>
    <scope>NUCLEOTIDE SEQUENCE [LARGE SCALE GENOMIC DNA]</scope>
    <source>
        <strain evidence="3 4">93-53</strain>
    </source>
</reference>
<evidence type="ECO:0000313" key="4">
    <source>
        <dbReference type="Proteomes" id="UP000076871"/>
    </source>
</evidence>
<dbReference type="PANTHER" id="PTHR40124:SF1">
    <property type="entry name" value="DISAGGREGATASE RELATED REPEAT PROTEIN"/>
    <property type="match status" value="1"/>
</dbReference>
<dbReference type="Pfam" id="PF21294">
    <property type="entry name" value="Polysacc_lyase_14"/>
    <property type="match status" value="1"/>
</dbReference>
<dbReference type="InParanoid" id="A0A165F3P8"/>
<evidence type="ECO:0000313" key="3">
    <source>
        <dbReference type="EMBL" id="KZT08317.1"/>
    </source>
</evidence>
<keyword evidence="3" id="KW-0456">Lyase</keyword>
<sequence>MLMTALVSCLLLLGARAASSATSADPSSIASKYSLTTSTSLPFPSATLASSAAQSFIASSWSLSKGHVQDGGSDLAFVADPFANSSGSTSPASASNASVLQVTYPSGSYSHDTGGAQFYTLWNSSNASTTYFHSVLLTYEVAFGSEFDWVKGGKLPGLRGGPDVYGCSGGKPTNGSDCFSARAMWRTDGEGEVYAYFLESKDLCADSNFLCNSDGYGTSVDRGSFGFAVGQWNRISLLVRLNDPPEKANGQVALYYNDVEALNEENLQYRNSTDINIGGLFFSTFFGGNDSAWATPRTVHTYFRNFEMWGSEKASVLT</sequence>
<keyword evidence="4" id="KW-1185">Reference proteome</keyword>
<feature type="chain" id="PRO_5007857596" evidence="1">
    <location>
        <begin position="18"/>
        <end position="318"/>
    </location>
</feature>
<organism evidence="3 4">
    <name type="scientific">Laetiporus sulphureus 93-53</name>
    <dbReference type="NCBI Taxonomy" id="1314785"/>
    <lineage>
        <taxon>Eukaryota</taxon>
        <taxon>Fungi</taxon>
        <taxon>Dikarya</taxon>
        <taxon>Basidiomycota</taxon>
        <taxon>Agaricomycotina</taxon>
        <taxon>Agaricomycetes</taxon>
        <taxon>Polyporales</taxon>
        <taxon>Laetiporus</taxon>
    </lineage>
</organism>
<keyword evidence="1" id="KW-0732">Signal</keyword>
<evidence type="ECO:0000256" key="1">
    <source>
        <dbReference type="SAM" id="SignalP"/>
    </source>
</evidence>
<dbReference type="Proteomes" id="UP000076871">
    <property type="component" value="Unassembled WGS sequence"/>
</dbReference>
<gene>
    <name evidence="3" type="ORF">LAESUDRAFT_676296</name>
</gene>
<dbReference type="STRING" id="1314785.A0A165F3P8"/>
<accession>A0A165F3P8</accession>
<feature type="non-terminal residue" evidence="3">
    <location>
        <position position="318"/>
    </location>
</feature>
<proteinExistence type="predicted"/>
<dbReference type="GO" id="GO:0016829">
    <property type="term" value="F:lyase activity"/>
    <property type="evidence" value="ECO:0007669"/>
    <property type="project" value="UniProtKB-KW"/>
</dbReference>
<evidence type="ECO:0000259" key="2">
    <source>
        <dbReference type="Pfam" id="PF21294"/>
    </source>
</evidence>
<dbReference type="GeneID" id="63822650"/>
<dbReference type="EMBL" id="KV427615">
    <property type="protein sequence ID" value="KZT08317.1"/>
    <property type="molecule type" value="Genomic_DNA"/>
</dbReference>
<dbReference type="InterPro" id="IPR048958">
    <property type="entry name" value="Polysacc_lyase_14"/>
</dbReference>
<dbReference type="RefSeq" id="XP_040766057.1">
    <property type="nucleotide sequence ID" value="XM_040905620.1"/>
</dbReference>